<keyword evidence="5 12" id="KW-0444">Lipid biosynthesis</keyword>
<evidence type="ECO:0000256" key="2">
    <source>
        <dbReference type="ARBA" id="ARBA00002923"/>
    </source>
</evidence>
<dbReference type="SUPFAM" id="SSF54211">
    <property type="entry name" value="Ribosomal protein S5 domain 2-like"/>
    <property type="match status" value="2"/>
</dbReference>
<reference evidence="14" key="1">
    <citation type="journal article" date="2014" name="Sci. Data">
        <title>Genomes of diverse isolates of the marine cyanobacterium Prochlorococcus.</title>
        <authorList>
            <person name="Biller S."/>
            <person name="Berube P."/>
            <person name="Thompson J."/>
            <person name="Kelly L."/>
            <person name="Roggensack S."/>
            <person name="Awad L."/>
            <person name="Roache-Johnson K."/>
            <person name="Ding H."/>
            <person name="Giovannoni S.J."/>
            <person name="Moore L.R."/>
            <person name="Chisholm S.W."/>
        </authorList>
    </citation>
    <scope>NUCLEOTIDE SEQUENCE [LARGE SCALE GENOMIC DNA]</scope>
</reference>
<comment type="caution">
    <text evidence="13">The sequence shown here is derived from an EMBL/GenBank/DDBJ whole genome shotgun (WGS) entry which is preliminary data.</text>
</comment>
<dbReference type="Gene3D" id="3.30.1700.10">
    <property type="entry name" value="lpxc deacetylase, domain 2"/>
    <property type="match status" value="1"/>
</dbReference>
<keyword evidence="8 12" id="KW-0378">Hydrolase</keyword>
<comment type="similarity">
    <text evidence="12">Belongs to the LpxC family.</text>
</comment>
<dbReference type="HAMAP" id="MF_00388">
    <property type="entry name" value="LpxC"/>
    <property type="match status" value="1"/>
</dbReference>
<organism evidence="13 14">
    <name type="scientific">Prochlorococcus marinus str. MIT 9116</name>
    <dbReference type="NCBI Taxonomy" id="167544"/>
    <lineage>
        <taxon>Bacteria</taxon>
        <taxon>Bacillati</taxon>
        <taxon>Cyanobacteriota</taxon>
        <taxon>Cyanophyceae</taxon>
        <taxon>Synechococcales</taxon>
        <taxon>Prochlorococcaceae</taxon>
        <taxon>Prochlorococcus</taxon>
    </lineage>
</organism>
<dbReference type="Proteomes" id="UP000030491">
    <property type="component" value="Unassembled WGS sequence"/>
</dbReference>
<gene>
    <name evidence="12" type="primary">lpxC</name>
    <name evidence="13" type="ORF">EU93_0364</name>
</gene>
<evidence type="ECO:0000313" key="13">
    <source>
        <dbReference type="EMBL" id="KGF93188.1"/>
    </source>
</evidence>
<keyword evidence="9 12" id="KW-0862">Zinc</keyword>
<dbReference type="GO" id="GO:0009245">
    <property type="term" value="P:lipid A biosynthetic process"/>
    <property type="evidence" value="ECO:0007669"/>
    <property type="project" value="UniProtKB-UniRule"/>
</dbReference>
<dbReference type="InterPro" id="IPR011334">
    <property type="entry name" value="UDP-acyl_GlcNac_deAcase_C"/>
</dbReference>
<proteinExistence type="inferred from homology"/>
<dbReference type="Pfam" id="PF03331">
    <property type="entry name" value="LpxC"/>
    <property type="match status" value="1"/>
</dbReference>
<keyword evidence="6 12" id="KW-0441">Lipid A biosynthesis</keyword>
<evidence type="ECO:0000256" key="9">
    <source>
        <dbReference type="ARBA" id="ARBA00022833"/>
    </source>
</evidence>
<dbReference type="InterPro" id="IPR015870">
    <property type="entry name" value="UDP-acyl_N-AcGlcN_deAcase_N"/>
</dbReference>
<feature type="binding site" evidence="12">
    <location>
        <position position="83"/>
    </location>
    <ligand>
        <name>Zn(2+)</name>
        <dbReference type="ChEBI" id="CHEBI:29105"/>
    </ligand>
</feature>
<dbReference type="AlphaFoldDB" id="A0A0A1ZYF7"/>
<dbReference type="PANTHER" id="PTHR33694:SF1">
    <property type="entry name" value="UDP-3-O-ACYL-N-ACETYLGLUCOSAMINE DEACETYLASE 1, MITOCHONDRIAL-RELATED"/>
    <property type="match status" value="1"/>
</dbReference>
<dbReference type="Gene3D" id="3.30.230.20">
    <property type="entry name" value="lpxc deacetylase, domain 1"/>
    <property type="match status" value="1"/>
</dbReference>
<evidence type="ECO:0000256" key="4">
    <source>
        <dbReference type="ARBA" id="ARBA00012745"/>
    </source>
</evidence>
<evidence type="ECO:0000313" key="14">
    <source>
        <dbReference type="Proteomes" id="UP000030491"/>
    </source>
</evidence>
<dbReference type="EC" id="3.5.1.108" evidence="4 12"/>
<dbReference type="InterPro" id="IPR004463">
    <property type="entry name" value="UDP-acyl_GlcNac_deAcase"/>
</dbReference>
<comment type="catalytic activity">
    <reaction evidence="11 12">
        <text>a UDP-3-O-[(3R)-3-hydroxyacyl]-N-acetyl-alpha-D-glucosamine + H2O = a UDP-3-O-[(3R)-3-hydroxyacyl]-alpha-D-glucosamine + acetate</text>
        <dbReference type="Rhea" id="RHEA:67816"/>
        <dbReference type="ChEBI" id="CHEBI:15377"/>
        <dbReference type="ChEBI" id="CHEBI:30089"/>
        <dbReference type="ChEBI" id="CHEBI:137740"/>
        <dbReference type="ChEBI" id="CHEBI:173225"/>
        <dbReference type="EC" id="3.5.1.108"/>
    </reaction>
</comment>
<keyword evidence="10 12" id="KW-0443">Lipid metabolism</keyword>
<evidence type="ECO:0000256" key="12">
    <source>
        <dbReference type="HAMAP-Rule" id="MF_00388"/>
    </source>
</evidence>
<name>A0A0A1ZYF7_PROMR</name>
<dbReference type="UniPathway" id="UPA00359">
    <property type="reaction ID" value="UER00478"/>
</dbReference>
<evidence type="ECO:0000256" key="3">
    <source>
        <dbReference type="ARBA" id="ARBA00005002"/>
    </source>
</evidence>
<evidence type="ECO:0000256" key="8">
    <source>
        <dbReference type="ARBA" id="ARBA00022801"/>
    </source>
</evidence>
<dbReference type="GO" id="GO:0103117">
    <property type="term" value="F:UDP-3-O-acyl-N-acetylglucosamine deacetylase activity"/>
    <property type="evidence" value="ECO:0007669"/>
    <property type="project" value="UniProtKB-UniRule"/>
</dbReference>
<dbReference type="PANTHER" id="PTHR33694">
    <property type="entry name" value="UDP-3-O-ACYL-N-ACETYLGLUCOSAMINE DEACETYLASE 1, MITOCHONDRIAL-RELATED"/>
    <property type="match status" value="1"/>
</dbReference>
<keyword evidence="7 12" id="KW-0479">Metal-binding</keyword>
<comment type="function">
    <text evidence="2 12">Catalyzes the hydrolysis of UDP-3-O-myristoyl-N-acetylglucosamine to form UDP-3-O-myristoylglucosamine and acetate, the committed step in lipid A biosynthesis.</text>
</comment>
<comment type="pathway">
    <text evidence="3 12">Glycolipid biosynthesis; lipid IV(A) biosynthesis; lipid IV(A) from (3R)-3-hydroxytetradecanoyl-[acyl-carrier-protein] and UDP-N-acetyl-alpha-D-glucosamine: step 2/6.</text>
</comment>
<dbReference type="GO" id="GO:0046872">
    <property type="term" value="F:metal ion binding"/>
    <property type="evidence" value="ECO:0007669"/>
    <property type="project" value="UniProtKB-KW"/>
</dbReference>
<accession>A0A0A1ZYF7</accession>
<dbReference type="InterPro" id="IPR020568">
    <property type="entry name" value="Ribosomal_Su5_D2-typ_SF"/>
</dbReference>
<dbReference type="EMBL" id="JNAJ01000004">
    <property type="protein sequence ID" value="KGF93188.1"/>
    <property type="molecule type" value="Genomic_DNA"/>
</dbReference>
<evidence type="ECO:0000256" key="7">
    <source>
        <dbReference type="ARBA" id="ARBA00022723"/>
    </source>
</evidence>
<feature type="binding site" evidence="12">
    <location>
        <position position="240"/>
    </location>
    <ligand>
        <name>Zn(2+)</name>
        <dbReference type="ChEBI" id="CHEBI:29105"/>
    </ligand>
</feature>
<evidence type="ECO:0000256" key="6">
    <source>
        <dbReference type="ARBA" id="ARBA00022556"/>
    </source>
</evidence>
<sequence length="282" mass="31241">MFSWPTNYDSCYTLAGVISREGVGLHSGEKTRVSISPYDKEGYYVSFRENPKEIFKLTQDLIGSTMLCTAVKLGGRNLYTIEHLLSSMAGCGLSYIHIEVDGKEIPLLDGSAIQWVRSFEEVGIKKVLKPDNFFREINKSIILNKEGSVIAATPSEKTEIISTISFSYKAIGNQTFVIDLNPKTFVEMIAPARTFGFKDQFQELSELGLIKGGNLENALVCDGDGWVNPPLRFDNEPIRHKILDLIGDLALVGLPKAQILVYKGSHSLNALLASSLKNQLYL</sequence>
<evidence type="ECO:0000256" key="1">
    <source>
        <dbReference type="ARBA" id="ARBA00001947"/>
    </source>
</evidence>
<dbReference type="RefSeq" id="WP_032513140.1">
    <property type="nucleotide sequence ID" value="NZ_JNAJ01000004.1"/>
</dbReference>
<feature type="active site" description="Proton donor" evidence="12">
    <location>
        <position position="266"/>
    </location>
</feature>
<feature type="binding site" evidence="12">
    <location>
        <position position="244"/>
    </location>
    <ligand>
        <name>Zn(2+)</name>
        <dbReference type="ChEBI" id="CHEBI:29105"/>
    </ligand>
</feature>
<evidence type="ECO:0000256" key="11">
    <source>
        <dbReference type="ARBA" id="ARBA00024535"/>
    </source>
</evidence>
<evidence type="ECO:0000256" key="10">
    <source>
        <dbReference type="ARBA" id="ARBA00023098"/>
    </source>
</evidence>
<protein>
    <recommendedName>
        <fullName evidence="4 12">UDP-3-O-acyl-N-acetylglucosamine deacetylase</fullName>
        <shortName evidence="12">UDP-3-O-acyl-GlcNAc deacetylase</shortName>
        <ecNumber evidence="4 12">3.5.1.108</ecNumber>
    </recommendedName>
    <alternativeName>
        <fullName evidence="12">UDP-3-O-[R-3-hydroxymyristoyl]-N-acetylglucosamine deacetylase</fullName>
    </alternativeName>
</protein>
<evidence type="ECO:0000256" key="5">
    <source>
        <dbReference type="ARBA" id="ARBA00022516"/>
    </source>
</evidence>
<dbReference type="NCBIfam" id="TIGR00325">
    <property type="entry name" value="lpxC"/>
    <property type="match status" value="1"/>
</dbReference>
<dbReference type="GO" id="GO:0016020">
    <property type="term" value="C:membrane"/>
    <property type="evidence" value="ECO:0007669"/>
    <property type="project" value="GOC"/>
</dbReference>
<dbReference type="OrthoDB" id="9772788at2"/>
<comment type="cofactor">
    <cofactor evidence="1 12">
        <name>Zn(2+)</name>
        <dbReference type="ChEBI" id="CHEBI:29105"/>
    </cofactor>
</comment>